<evidence type="ECO:0000313" key="1">
    <source>
        <dbReference type="EMBL" id="AIC15930.1"/>
    </source>
</evidence>
<dbReference type="KEGG" id="nvn:NVIE_016760"/>
<sequence length="289" mass="30358">MGTGGGKFDVSDRITADRLNRKTLVVDTGANIAALVTSPGMLAFCTATGSGFTAGILYRRNAADGAWEQVIDNASMQSMDNKTLNSPTLNGTIAGSPTFSGNLTFSGILVFSGISKHDNIVDLKVISAPADPATGYDRIYGKAIDASNDGLFIKKKRANSVAEIQIDRAGYQHINTSERSTTNTSATKLKESTLNYTPKNGVLLIKFKLKAGISNTNVQATIYRNGLAVGTDRITPLTTYTTFSEVISAAWASGDTIQVYGLVVGANTCFVSDLEIIEAGDGATATGGF</sequence>
<dbReference type="AlphaFoldDB" id="A0A060HL65"/>
<accession>A0A060HL65</accession>
<proteinExistence type="predicted"/>
<organism evidence="1 2">
    <name type="scientific">Nitrososphaera viennensis EN76</name>
    <dbReference type="NCBI Taxonomy" id="926571"/>
    <lineage>
        <taxon>Archaea</taxon>
        <taxon>Nitrososphaerota</taxon>
        <taxon>Nitrososphaeria</taxon>
        <taxon>Nitrososphaerales</taxon>
        <taxon>Nitrososphaeraceae</taxon>
        <taxon>Nitrososphaera</taxon>
    </lineage>
</organism>
<gene>
    <name evidence="1" type="ORF">NVIE_016760</name>
</gene>
<dbReference type="HOGENOM" id="CLU_961775_0_0_2"/>
<dbReference type="Proteomes" id="UP000027093">
    <property type="component" value="Chromosome"/>
</dbReference>
<reference evidence="1 2" key="1">
    <citation type="journal article" date="2014" name="Int. J. Syst. Evol. Microbiol.">
        <title>Nitrososphaera viennensis gen. nov., sp. nov., an aerobic and mesophilic, ammonia-oxidizing archaeon from soil and a member of the archaeal phylum Thaumarchaeota.</title>
        <authorList>
            <person name="Stieglmeier M."/>
            <person name="Klingl A."/>
            <person name="Alves R.J."/>
            <person name="Rittmann S.K."/>
            <person name="Melcher M."/>
            <person name="Leisch N."/>
            <person name="Schleper C."/>
        </authorList>
    </citation>
    <scope>NUCLEOTIDE SEQUENCE [LARGE SCALE GENOMIC DNA]</scope>
    <source>
        <strain evidence="1">EN76</strain>
    </source>
</reference>
<dbReference type="EMBL" id="CP007536">
    <property type="protein sequence ID" value="AIC15930.1"/>
    <property type="molecule type" value="Genomic_DNA"/>
</dbReference>
<name>A0A060HL65_9ARCH</name>
<evidence type="ECO:0000313" key="2">
    <source>
        <dbReference type="Proteomes" id="UP000027093"/>
    </source>
</evidence>
<dbReference type="STRING" id="926571.NVIE_016760"/>
<dbReference type="RefSeq" id="WP_075054821.1">
    <property type="nucleotide sequence ID" value="NZ_CP007536.1"/>
</dbReference>
<dbReference type="OrthoDB" id="387295at2157"/>
<protein>
    <submittedName>
        <fullName evidence="1">Uncharacterized protein</fullName>
    </submittedName>
</protein>
<dbReference type="GeneID" id="74946944"/>
<keyword evidence="2" id="KW-1185">Reference proteome</keyword>